<dbReference type="Gene3D" id="2.60.120.10">
    <property type="entry name" value="Jelly Rolls"/>
    <property type="match status" value="1"/>
</dbReference>
<accession>A0A426V3Y9</accession>
<dbReference type="InterPro" id="IPR011051">
    <property type="entry name" value="RmlC_Cupin_sf"/>
</dbReference>
<comment type="caution">
    <text evidence="1">The sequence shown here is derived from an EMBL/GenBank/DDBJ whole genome shotgun (WGS) entry which is preliminary data.</text>
</comment>
<evidence type="ECO:0000313" key="2">
    <source>
        <dbReference type="Proteomes" id="UP000277256"/>
    </source>
</evidence>
<dbReference type="InterPro" id="IPR014710">
    <property type="entry name" value="RmlC-like_jellyroll"/>
</dbReference>
<name>A0A426V3Y9_9ACTN</name>
<dbReference type="SUPFAM" id="SSF51182">
    <property type="entry name" value="RmlC-like cupins"/>
    <property type="match status" value="1"/>
</dbReference>
<dbReference type="RefSeq" id="WP_125246032.1">
    <property type="nucleotide sequence ID" value="NZ_RSEB01000001.1"/>
</dbReference>
<gene>
    <name evidence="1" type="ORF">EIW28_01950</name>
</gene>
<sequence>MEISAEGTVVEALVREAGAAPSGRAGRTVHGGNGRILGQTLIALNRGAVLDENPNPAETTFLVIRGRVRLTAGGDVQEAGPFELIAVPDTPDYDLDVVEDAVVLLTVARPSA</sequence>
<protein>
    <submittedName>
        <fullName evidence="1">LuxR family transcriptional regulator</fullName>
    </submittedName>
</protein>
<dbReference type="AlphaFoldDB" id="A0A426V3Y9"/>
<proteinExistence type="predicted"/>
<reference evidence="1 2" key="1">
    <citation type="submission" date="2018-12" db="EMBL/GenBank/DDBJ databases">
        <title>Glycomyces sp. YIM 121974 draft genome.</title>
        <authorList>
            <person name="Li Q."/>
        </authorList>
    </citation>
    <scope>NUCLEOTIDE SEQUENCE [LARGE SCALE GENOMIC DNA]</scope>
    <source>
        <strain evidence="1 2">YIM 121974</strain>
    </source>
</reference>
<evidence type="ECO:0000313" key="1">
    <source>
        <dbReference type="EMBL" id="RRS01555.1"/>
    </source>
</evidence>
<organism evidence="1 2">
    <name type="scientific">Glycomyces terrestris</name>
    <dbReference type="NCBI Taxonomy" id="2493553"/>
    <lineage>
        <taxon>Bacteria</taxon>
        <taxon>Bacillati</taxon>
        <taxon>Actinomycetota</taxon>
        <taxon>Actinomycetes</taxon>
        <taxon>Glycomycetales</taxon>
        <taxon>Glycomycetaceae</taxon>
        <taxon>Glycomyces</taxon>
    </lineage>
</organism>
<keyword evidence="2" id="KW-1185">Reference proteome</keyword>
<dbReference type="Proteomes" id="UP000277256">
    <property type="component" value="Unassembled WGS sequence"/>
</dbReference>
<dbReference type="OrthoDB" id="5190473at2"/>
<dbReference type="EMBL" id="RSEB01000001">
    <property type="protein sequence ID" value="RRS01555.1"/>
    <property type="molecule type" value="Genomic_DNA"/>
</dbReference>